<dbReference type="SUPFAM" id="SSF51905">
    <property type="entry name" value="FAD/NAD(P)-binding domain"/>
    <property type="match status" value="1"/>
</dbReference>
<dbReference type="RefSeq" id="WP_200266910.1">
    <property type="nucleotide sequence ID" value="NZ_JAENIJ010000002.1"/>
</dbReference>
<dbReference type="InterPro" id="IPR036188">
    <property type="entry name" value="FAD/NAD-bd_sf"/>
</dbReference>
<dbReference type="Gene3D" id="3.30.9.100">
    <property type="match status" value="1"/>
</dbReference>
<accession>A0A934VV15</accession>
<proteinExistence type="predicted"/>
<comment type="caution">
    <text evidence="2">The sequence shown here is derived from an EMBL/GenBank/DDBJ whole genome shotgun (WGS) entry which is preliminary data.</text>
</comment>
<evidence type="ECO:0008006" key="4">
    <source>
        <dbReference type="Google" id="ProtNLM"/>
    </source>
</evidence>
<evidence type="ECO:0000313" key="2">
    <source>
        <dbReference type="EMBL" id="MBK1881074.1"/>
    </source>
</evidence>
<protein>
    <recommendedName>
        <fullName evidence="4">FAD-binding domain-containing protein</fullName>
    </recommendedName>
</protein>
<evidence type="ECO:0000256" key="1">
    <source>
        <dbReference type="SAM" id="Phobius"/>
    </source>
</evidence>
<reference evidence="2" key="1">
    <citation type="submission" date="2021-01" db="EMBL/GenBank/DDBJ databases">
        <title>Modified the classification status of verrucomicrobia.</title>
        <authorList>
            <person name="Feng X."/>
        </authorList>
    </citation>
    <scope>NUCLEOTIDE SEQUENCE</scope>
    <source>
        <strain evidence="2">KCTC 22041</strain>
    </source>
</reference>
<feature type="transmembrane region" description="Helical" evidence="1">
    <location>
        <begin position="6"/>
        <end position="24"/>
    </location>
</feature>
<organism evidence="2 3">
    <name type="scientific">Luteolibacter pohnpeiensis</name>
    <dbReference type="NCBI Taxonomy" id="454153"/>
    <lineage>
        <taxon>Bacteria</taxon>
        <taxon>Pseudomonadati</taxon>
        <taxon>Verrucomicrobiota</taxon>
        <taxon>Verrucomicrobiia</taxon>
        <taxon>Verrucomicrobiales</taxon>
        <taxon>Verrucomicrobiaceae</taxon>
        <taxon>Luteolibacter</taxon>
    </lineage>
</organism>
<sequence length="341" mass="37252">MSDLTRSITISGGGLAGLSLAIALRRRDLPVRIFESGSYPRHRVCGEFISGVADETLENLGIAHAFSECRRHRSFSWWQQGREFHQGQLDQPALGISRHHLDYQLATMAQQIGCALQTGHRSKPAPFDGHIWAAGRRPCDGPWIGLKAHVKGIKKASDLEMHLGANGYLGLAEVEDGWVNACGLFRIDRSIRAKGPDLLSAYLEAGGNTRLATDIRNAIWRDDSFTAVAGFSLGRQPEIPGLLCLGDAESIIPPFTGNGMSMAFQAAEAAISPLVQWHDGKIPWATTVSEIKAALRSQFSLRLQSARLLHPFLLKKSGRTLLRALAGCRALPVRPILSLIR</sequence>
<dbReference type="Proteomes" id="UP000603141">
    <property type="component" value="Unassembled WGS sequence"/>
</dbReference>
<keyword evidence="1" id="KW-0812">Transmembrane</keyword>
<keyword evidence="3" id="KW-1185">Reference proteome</keyword>
<name>A0A934VV15_9BACT</name>
<keyword evidence="1" id="KW-1133">Transmembrane helix</keyword>
<evidence type="ECO:0000313" key="3">
    <source>
        <dbReference type="Proteomes" id="UP000603141"/>
    </source>
</evidence>
<dbReference type="EMBL" id="JAENIJ010000002">
    <property type="protein sequence ID" value="MBK1881074.1"/>
    <property type="molecule type" value="Genomic_DNA"/>
</dbReference>
<dbReference type="AlphaFoldDB" id="A0A934VV15"/>
<keyword evidence="1" id="KW-0472">Membrane</keyword>
<gene>
    <name evidence="2" type="ORF">JIN85_01535</name>
</gene>
<dbReference type="Gene3D" id="3.50.50.60">
    <property type="entry name" value="FAD/NAD(P)-binding domain"/>
    <property type="match status" value="2"/>
</dbReference>